<dbReference type="Gene3D" id="3.30.870.10">
    <property type="entry name" value="Endonuclease Chain A"/>
    <property type="match status" value="2"/>
</dbReference>
<name>A0ABU2S3I1_9ACTN</name>
<evidence type="ECO:0000313" key="3">
    <source>
        <dbReference type="EMBL" id="MDT0443515.1"/>
    </source>
</evidence>
<accession>A0ABU2S3I1</accession>
<proteinExistence type="predicted"/>
<evidence type="ECO:0000259" key="2">
    <source>
        <dbReference type="Pfam" id="PF13091"/>
    </source>
</evidence>
<feature type="signal peptide" evidence="1">
    <location>
        <begin position="1"/>
        <end position="18"/>
    </location>
</feature>
<feature type="domain" description="Phospholipase D-like" evidence="2">
    <location>
        <begin position="67"/>
        <end position="208"/>
    </location>
</feature>
<dbReference type="RefSeq" id="WP_311617863.1">
    <property type="nucleotide sequence ID" value="NZ_JAVREV010000006.1"/>
</dbReference>
<organism evidence="3 4">
    <name type="scientific">Streptomyces johnsoniae</name>
    <dbReference type="NCBI Taxonomy" id="3075532"/>
    <lineage>
        <taxon>Bacteria</taxon>
        <taxon>Bacillati</taxon>
        <taxon>Actinomycetota</taxon>
        <taxon>Actinomycetes</taxon>
        <taxon>Kitasatosporales</taxon>
        <taxon>Streptomycetaceae</taxon>
        <taxon>Streptomyces</taxon>
    </lineage>
</organism>
<dbReference type="Pfam" id="PF13091">
    <property type="entry name" value="PLDc_2"/>
    <property type="match status" value="1"/>
</dbReference>
<keyword evidence="4" id="KW-1185">Reference proteome</keyword>
<gene>
    <name evidence="3" type="ORF">RM779_13060</name>
</gene>
<comment type="caution">
    <text evidence="3">The sequence shown here is derived from an EMBL/GenBank/DDBJ whole genome shotgun (WGS) entry which is preliminary data.</text>
</comment>
<feature type="chain" id="PRO_5045724963" evidence="1">
    <location>
        <begin position="19"/>
        <end position="402"/>
    </location>
</feature>
<protein>
    <submittedName>
        <fullName evidence="3">Phospholipase D-like domain-containing protein</fullName>
    </submittedName>
</protein>
<dbReference type="InterPro" id="IPR025202">
    <property type="entry name" value="PLD-like_dom"/>
</dbReference>
<dbReference type="EMBL" id="JAVREV010000006">
    <property type="protein sequence ID" value="MDT0443515.1"/>
    <property type="molecule type" value="Genomic_DNA"/>
</dbReference>
<reference evidence="4" key="1">
    <citation type="submission" date="2023-07" db="EMBL/GenBank/DDBJ databases">
        <title>30 novel species of actinomycetes from the DSMZ collection.</title>
        <authorList>
            <person name="Nouioui I."/>
        </authorList>
    </citation>
    <scope>NUCLEOTIDE SEQUENCE [LARGE SCALE GENOMIC DNA]</scope>
    <source>
        <strain evidence="4">DSM 41886</strain>
    </source>
</reference>
<dbReference type="SUPFAM" id="SSF56024">
    <property type="entry name" value="Phospholipase D/nuclease"/>
    <property type="match status" value="2"/>
</dbReference>
<keyword evidence="1" id="KW-0732">Signal</keyword>
<evidence type="ECO:0000256" key="1">
    <source>
        <dbReference type="SAM" id="SignalP"/>
    </source>
</evidence>
<dbReference type="Proteomes" id="UP001183615">
    <property type="component" value="Unassembled WGS sequence"/>
</dbReference>
<sequence>MVGACLAVLLLPWAPAAAAEPRPAAAEPVMNGAVFNDPAAGPSSGTPTAAQRAVFDQLIGLIRATPANERIEFAMFEFTDGASGVPRQVVDSLLAAHDRGVDVRIILDSTDKNDPVHERLDSALGHSDSAGSWVVQCGTDRGCIGRNYSHEKFALFSRVVLANGATHRDVVFQSSSNLTDWYLFNSYNEAFTLSDATVYDGYRRHFADLNAGRKRDVAPDYFWTTPTGSTYRAHFYPRAQGTGDPMVNVLRNVECSYRDEAGVARQTDIRLVVSAFTQHRRAIAEELIRLRGENCWIDVVYATNGIEPTVLSTLDNTAANGKTLQLTPCTHDVAAGHEVRPHAKVMMTDGHYDDDIVPRVYTGSANFTHLENSDDSQLRIMGREVHDTYLSWFYDLRAACRA</sequence>
<evidence type="ECO:0000313" key="4">
    <source>
        <dbReference type="Proteomes" id="UP001183615"/>
    </source>
</evidence>